<evidence type="ECO:0000256" key="4">
    <source>
        <dbReference type="ARBA" id="ARBA00023136"/>
    </source>
</evidence>
<evidence type="ECO:0000313" key="8">
    <source>
        <dbReference type="Proteomes" id="UP001230188"/>
    </source>
</evidence>
<sequence length="459" mass="49934">MALQWGIGSITWKGDWRLSLVGLVLISVILTTYACEMYLDCGDRDDKKKSEGEEDKVGLLADEDPPQKSSEGTRIKRSARAPVSNVYAFFSGMAVLLCSVSLVYTNAWVLKSFPHVATYITIQQFMCFVLAVVLVKGLHVVETIEVPWRVYLTRVAPLGACFTAYLWGSNTAYEYLQPGLIQMIKPIGSCFVFAHACAFGVERYSRAKALNFVLISCGTFLTAAPELLRGVGGVDGSSTPQIIWGVCVLVAAYFCDAYYVVSIQRLIEGEVLERAFDPLSTLMYLAPIVCACLSVVALSTERTAAADFGNIPPALFGLASVLAFGFNLSVMNFIGRLSATTYVVFDYLKDLIILSVAFFLFSERFARNELIGYAVVIVGGAVWQHRKLRLLKHAQHHLNAATRDRAPKTAAVAPLPSGANKDRGVVHAPDDAPAGISHRDPASPHSPSTSSSPQDTVDL</sequence>
<dbReference type="AlphaFoldDB" id="A0AAD7XPM5"/>
<feature type="transmembrane region" description="Helical" evidence="6">
    <location>
        <begin position="20"/>
        <end position="39"/>
    </location>
</feature>
<evidence type="ECO:0000256" key="1">
    <source>
        <dbReference type="ARBA" id="ARBA00004141"/>
    </source>
</evidence>
<organism evidence="7 8">
    <name type="scientific">Chrysophaeum taylorii</name>
    <dbReference type="NCBI Taxonomy" id="2483200"/>
    <lineage>
        <taxon>Eukaryota</taxon>
        <taxon>Sar</taxon>
        <taxon>Stramenopiles</taxon>
        <taxon>Ochrophyta</taxon>
        <taxon>Pelagophyceae</taxon>
        <taxon>Pelagomonadales</taxon>
        <taxon>Pelagomonadaceae</taxon>
        <taxon>Chrysophaeum</taxon>
    </lineage>
</organism>
<proteinExistence type="predicted"/>
<feature type="transmembrane region" description="Helical" evidence="6">
    <location>
        <begin position="242"/>
        <end position="261"/>
    </location>
</feature>
<keyword evidence="8" id="KW-1185">Reference proteome</keyword>
<evidence type="ECO:0000256" key="6">
    <source>
        <dbReference type="SAM" id="Phobius"/>
    </source>
</evidence>
<dbReference type="Proteomes" id="UP001230188">
    <property type="component" value="Unassembled WGS sequence"/>
</dbReference>
<dbReference type="InterPro" id="IPR037185">
    <property type="entry name" value="EmrE-like"/>
</dbReference>
<dbReference type="InterPro" id="IPR050186">
    <property type="entry name" value="TPT_transporter"/>
</dbReference>
<keyword evidence="4 6" id="KW-0472">Membrane</keyword>
<protein>
    <recommendedName>
        <fullName evidence="9">Sugar phosphate transporter domain-containing protein</fullName>
    </recommendedName>
</protein>
<comment type="subcellular location">
    <subcellularLocation>
        <location evidence="1">Membrane</location>
        <topology evidence="1">Multi-pass membrane protein</topology>
    </subcellularLocation>
</comment>
<keyword evidence="3 6" id="KW-1133">Transmembrane helix</keyword>
<feature type="region of interest" description="Disordered" evidence="5">
    <location>
        <begin position="44"/>
        <end position="76"/>
    </location>
</feature>
<feature type="compositionally biased region" description="Low complexity" evidence="5">
    <location>
        <begin position="443"/>
        <end position="453"/>
    </location>
</feature>
<feature type="transmembrane region" description="Helical" evidence="6">
    <location>
        <begin position="210"/>
        <end position="230"/>
    </location>
</feature>
<name>A0AAD7XPM5_9STRA</name>
<evidence type="ECO:0000313" key="7">
    <source>
        <dbReference type="EMBL" id="KAJ8603805.1"/>
    </source>
</evidence>
<reference evidence="7" key="1">
    <citation type="submission" date="2023-01" db="EMBL/GenBank/DDBJ databases">
        <title>Metagenome sequencing of chrysophaentin producing Chrysophaeum taylorii.</title>
        <authorList>
            <person name="Davison J."/>
            <person name="Bewley C."/>
        </authorList>
    </citation>
    <scope>NUCLEOTIDE SEQUENCE</scope>
    <source>
        <strain evidence="7">NIES-1699</strain>
    </source>
</reference>
<feature type="transmembrane region" description="Helical" evidence="6">
    <location>
        <begin position="150"/>
        <end position="168"/>
    </location>
</feature>
<evidence type="ECO:0000256" key="5">
    <source>
        <dbReference type="SAM" id="MobiDB-lite"/>
    </source>
</evidence>
<gene>
    <name evidence="7" type="ORF">CTAYLR_000221</name>
</gene>
<evidence type="ECO:0000256" key="3">
    <source>
        <dbReference type="ARBA" id="ARBA00022989"/>
    </source>
</evidence>
<feature type="transmembrane region" description="Helical" evidence="6">
    <location>
        <begin position="86"/>
        <end position="104"/>
    </location>
</feature>
<keyword evidence="2 6" id="KW-0812">Transmembrane</keyword>
<feature type="compositionally biased region" description="Basic and acidic residues" evidence="5">
    <location>
        <begin position="420"/>
        <end position="430"/>
    </location>
</feature>
<feature type="transmembrane region" description="Helical" evidence="6">
    <location>
        <begin position="116"/>
        <end position="138"/>
    </location>
</feature>
<feature type="transmembrane region" description="Helical" evidence="6">
    <location>
        <begin position="342"/>
        <end position="360"/>
    </location>
</feature>
<feature type="transmembrane region" description="Helical" evidence="6">
    <location>
        <begin position="180"/>
        <end position="201"/>
    </location>
</feature>
<dbReference type="PANTHER" id="PTHR11132">
    <property type="entry name" value="SOLUTE CARRIER FAMILY 35"/>
    <property type="match status" value="1"/>
</dbReference>
<evidence type="ECO:0000256" key="2">
    <source>
        <dbReference type="ARBA" id="ARBA00022692"/>
    </source>
</evidence>
<feature type="compositionally biased region" description="Basic and acidic residues" evidence="5">
    <location>
        <begin position="44"/>
        <end position="57"/>
    </location>
</feature>
<evidence type="ECO:0008006" key="9">
    <source>
        <dbReference type="Google" id="ProtNLM"/>
    </source>
</evidence>
<comment type="caution">
    <text evidence="7">The sequence shown here is derived from an EMBL/GenBank/DDBJ whole genome shotgun (WGS) entry which is preliminary data.</text>
</comment>
<dbReference type="SUPFAM" id="SSF103481">
    <property type="entry name" value="Multidrug resistance efflux transporter EmrE"/>
    <property type="match status" value="1"/>
</dbReference>
<dbReference type="GO" id="GO:0016020">
    <property type="term" value="C:membrane"/>
    <property type="evidence" value="ECO:0007669"/>
    <property type="project" value="UniProtKB-SubCell"/>
</dbReference>
<feature type="transmembrane region" description="Helical" evidence="6">
    <location>
        <begin position="282"/>
        <end position="299"/>
    </location>
</feature>
<accession>A0AAD7XPM5</accession>
<dbReference type="EMBL" id="JAQMWT010000344">
    <property type="protein sequence ID" value="KAJ8603805.1"/>
    <property type="molecule type" value="Genomic_DNA"/>
</dbReference>
<feature type="region of interest" description="Disordered" evidence="5">
    <location>
        <begin position="402"/>
        <end position="459"/>
    </location>
</feature>
<feature type="transmembrane region" description="Helical" evidence="6">
    <location>
        <begin position="311"/>
        <end position="330"/>
    </location>
</feature>